<evidence type="ECO:0000313" key="3">
    <source>
        <dbReference type="EMBL" id="GMN45483.1"/>
    </source>
</evidence>
<gene>
    <name evidence="3" type="ORF">TIFTF001_014672</name>
</gene>
<keyword evidence="2" id="KW-0812">Transmembrane</keyword>
<keyword evidence="2" id="KW-0472">Membrane</keyword>
<dbReference type="Pfam" id="PF03140">
    <property type="entry name" value="DUF247"/>
    <property type="match status" value="1"/>
</dbReference>
<sequence>MPSSEISSLLENQIPLFLIRELFAFIHFYNNDHDDHHDHDNKNHDEVLAKMLFGFCQDLSPFKFVDIQNLKAEQESCLLGKSHLLELLYSVVVPKTLMPSEEIIEQNKAKDDDDKENDDDDGNNKNDTNITHGSTSAVNNFITSADNLAEEIESIFLEAPSDDSPLIEEISIPSVSELSKIGVKFIPESTGGLTAIKFDKACGKFHLPVVHLDDNSAVVLRNLVAYEASAVVAEEGVAFTRYTELMNGIIDTEEDARVLREAGVVVNRLKSDKEVAALWNGMTRSVRMTRVRVLDKAIEEVNKYYWGSWRVRVKVAMKKYVFGSWPILAFLAANVLLLLSALEAGCSVYNCSKWFPSVQN</sequence>
<evidence type="ECO:0000256" key="2">
    <source>
        <dbReference type="SAM" id="Phobius"/>
    </source>
</evidence>
<evidence type="ECO:0000256" key="1">
    <source>
        <dbReference type="SAM" id="MobiDB-lite"/>
    </source>
</evidence>
<name>A0AA87ZZW8_FICCA</name>
<feature type="transmembrane region" description="Helical" evidence="2">
    <location>
        <begin position="320"/>
        <end position="342"/>
    </location>
</feature>
<dbReference type="PANTHER" id="PTHR31549">
    <property type="entry name" value="PROTEIN, PUTATIVE (DUF247)-RELATED-RELATED"/>
    <property type="match status" value="1"/>
</dbReference>
<evidence type="ECO:0000313" key="4">
    <source>
        <dbReference type="Proteomes" id="UP001187192"/>
    </source>
</evidence>
<proteinExistence type="predicted"/>
<organism evidence="3 4">
    <name type="scientific">Ficus carica</name>
    <name type="common">Common fig</name>
    <dbReference type="NCBI Taxonomy" id="3494"/>
    <lineage>
        <taxon>Eukaryota</taxon>
        <taxon>Viridiplantae</taxon>
        <taxon>Streptophyta</taxon>
        <taxon>Embryophyta</taxon>
        <taxon>Tracheophyta</taxon>
        <taxon>Spermatophyta</taxon>
        <taxon>Magnoliopsida</taxon>
        <taxon>eudicotyledons</taxon>
        <taxon>Gunneridae</taxon>
        <taxon>Pentapetalae</taxon>
        <taxon>rosids</taxon>
        <taxon>fabids</taxon>
        <taxon>Rosales</taxon>
        <taxon>Moraceae</taxon>
        <taxon>Ficeae</taxon>
        <taxon>Ficus</taxon>
    </lineage>
</organism>
<reference evidence="3" key="1">
    <citation type="submission" date="2023-07" db="EMBL/GenBank/DDBJ databases">
        <title>draft genome sequence of fig (Ficus carica).</title>
        <authorList>
            <person name="Takahashi T."/>
            <person name="Nishimura K."/>
        </authorList>
    </citation>
    <scope>NUCLEOTIDE SEQUENCE</scope>
</reference>
<protein>
    <submittedName>
        <fullName evidence="3">Uncharacterized protein</fullName>
    </submittedName>
</protein>
<dbReference type="AlphaFoldDB" id="A0AA87ZZW8"/>
<dbReference type="EMBL" id="BTGU01000020">
    <property type="protein sequence ID" value="GMN45483.1"/>
    <property type="molecule type" value="Genomic_DNA"/>
</dbReference>
<dbReference type="PANTHER" id="PTHR31549:SF313">
    <property type="match status" value="1"/>
</dbReference>
<comment type="caution">
    <text evidence="3">The sequence shown here is derived from an EMBL/GenBank/DDBJ whole genome shotgun (WGS) entry which is preliminary data.</text>
</comment>
<dbReference type="Proteomes" id="UP001187192">
    <property type="component" value="Unassembled WGS sequence"/>
</dbReference>
<feature type="region of interest" description="Disordered" evidence="1">
    <location>
        <begin position="104"/>
        <end position="133"/>
    </location>
</feature>
<accession>A0AA87ZZW8</accession>
<keyword evidence="4" id="KW-1185">Reference proteome</keyword>
<dbReference type="InterPro" id="IPR004158">
    <property type="entry name" value="DUF247_pln"/>
</dbReference>
<keyword evidence="2" id="KW-1133">Transmembrane helix</keyword>